<dbReference type="PANTHER" id="PTHR36018">
    <property type="entry name" value="OS09G0481800 PROTEIN"/>
    <property type="match status" value="1"/>
</dbReference>
<comment type="caution">
    <text evidence="1">The sequence shown here is derived from an EMBL/GenBank/DDBJ whole genome shotgun (WGS) entry which is preliminary data.</text>
</comment>
<evidence type="ECO:0000313" key="2">
    <source>
        <dbReference type="Proteomes" id="UP001314170"/>
    </source>
</evidence>
<dbReference type="PANTHER" id="PTHR36018:SF1">
    <property type="entry name" value="OS09G0481800 PROTEIN"/>
    <property type="match status" value="1"/>
</dbReference>
<gene>
    <name evidence="1" type="ORF">DCAF_LOCUS11201</name>
</gene>
<proteinExistence type="predicted"/>
<name>A0AAV1RHJ5_9ROSI</name>
<dbReference type="InterPro" id="IPR034904">
    <property type="entry name" value="FSCA_dom_sf"/>
</dbReference>
<reference evidence="1 2" key="1">
    <citation type="submission" date="2024-01" db="EMBL/GenBank/DDBJ databases">
        <authorList>
            <person name="Waweru B."/>
        </authorList>
    </citation>
    <scope>NUCLEOTIDE SEQUENCE [LARGE SCALE GENOMIC DNA]</scope>
</reference>
<dbReference type="Proteomes" id="UP001314170">
    <property type="component" value="Unassembled WGS sequence"/>
</dbReference>
<dbReference type="AlphaFoldDB" id="A0AAV1RHJ5"/>
<organism evidence="1 2">
    <name type="scientific">Dovyalis caffra</name>
    <dbReference type="NCBI Taxonomy" id="77055"/>
    <lineage>
        <taxon>Eukaryota</taxon>
        <taxon>Viridiplantae</taxon>
        <taxon>Streptophyta</taxon>
        <taxon>Embryophyta</taxon>
        <taxon>Tracheophyta</taxon>
        <taxon>Spermatophyta</taxon>
        <taxon>Magnoliopsida</taxon>
        <taxon>eudicotyledons</taxon>
        <taxon>Gunneridae</taxon>
        <taxon>Pentapetalae</taxon>
        <taxon>rosids</taxon>
        <taxon>fabids</taxon>
        <taxon>Malpighiales</taxon>
        <taxon>Salicaceae</taxon>
        <taxon>Flacourtieae</taxon>
        <taxon>Dovyalis</taxon>
    </lineage>
</organism>
<dbReference type="EMBL" id="CAWUPB010000994">
    <property type="protein sequence ID" value="CAK7336194.1"/>
    <property type="molecule type" value="Genomic_DNA"/>
</dbReference>
<keyword evidence="2" id="KW-1185">Reference proteome</keyword>
<dbReference type="Gene3D" id="3.30.300.130">
    <property type="entry name" value="Fe-S cluster assembly (FSCA)"/>
    <property type="match status" value="1"/>
</dbReference>
<accession>A0AAV1RHJ5</accession>
<protein>
    <submittedName>
        <fullName evidence="1">Uncharacterized protein</fullName>
    </submittedName>
</protein>
<evidence type="ECO:0000313" key="1">
    <source>
        <dbReference type="EMBL" id="CAK7336194.1"/>
    </source>
</evidence>
<sequence>MEKAFKRIFNKGVYLDGPEMSTTAKLSKSILSQLSSVNITFGKRKQRRLKHRQIKMSIEVISLLHGHYYHVPAERTSRLLSPCTYSVDANTRDKDHLVTPMRRRPTASKLVMLPLVPRPNTKSSPLTTITAAAAAAGVPPPPLDLTEENVKQVLVDARAEARSLKMVGCVFLQFGQIFDTSVGITGQVELAELDGPFVKISLKGRFWHERSMVLARMGNYLKQRIPEILEVDIEDEKQLDDSPANF</sequence>